<protein>
    <submittedName>
        <fullName evidence="4">Short chain dehydrogenase</fullName>
    </submittedName>
</protein>
<evidence type="ECO:0000256" key="1">
    <source>
        <dbReference type="ARBA" id="ARBA00006484"/>
    </source>
</evidence>
<comment type="caution">
    <text evidence="4">The sequence shown here is derived from an EMBL/GenBank/DDBJ whole genome shotgun (WGS) entry which is preliminary data.</text>
</comment>
<dbReference type="InterPro" id="IPR036291">
    <property type="entry name" value="NAD(P)-bd_dom_sf"/>
</dbReference>
<feature type="region of interest" description="Disordered" evidence="3">
    <location>
        <begin position="412"/>
        <end position="443"/>
    </location>
</feature>
<evidence type="ECO:0000256" key="2">
    <source>
        <dbReference type="ARBA" id="ARBA00023002"/>
    </source>
</evidence>
<dbReference type="EMBL" id="CAICTM010000329">
    <property type="protein sequence ID" value="CAB9508032.1"/>
    <property type="molecule type" value="Genomic_DNA"/>
</dbReference>
<sequence>MTTSGNPSIPVDKALCEETYDLVRHHQTSSIVSNMLTFPSARKYVERLLQREAPIAAQQCYRQLAVVSGVTQSRGCTAYHVAEELVVAADMDVILVGPGNNSKSLLAAATDITEEFLKRKARAGSLVPTTEPPKIMCVRMNPNSLRSVSKAARDISKLAQKHHQGRVHALINLDGQVSEQYVTTEEGVDANVGRNYLAPRLLADLLLPLLRAAATDTFKPRLIQQASVGHCRGCHFDPHRLRKLPREGGAPEGTVVWNEYHWQYAVPSSEEGSTGLDQYYRSKFALMADTVALANEEPMLAAICVDPGVLSYATSPSGNTPSPRRASLSSRFVGLSHSQAARSALRAALDPAFNSIDTMQYLHCDGNAWSMAEPTLENPRTRQAYDMEEYAALVRDVADELCGQLVADKGCGWQQPQQSSDEEDVSESSFSESSADSSSSLDSSSAHAYNEWQCHSFHSSLLQTSLIPVGGGRPYAFQ</sequence>
<organism evidence="4 5">
    <name type="scientific">Seminavis robusta</name>
    <dbReference type="NCBI Taxonomy" id="568900"/>
    <lineage>
        <taxon>Eukaryota</taxon>
        <taxon>Sar</taxon>
        <taxon>Stramenopiles</taxon>
        <taxon>Ochrophyta</taxon>
        <taxon>Bacillariophyta</taxon>
        <taxon>Bacillariophyceae</taxon>
        <taxon>Bacillariophycidae</taxon>
        <taxon>Naviculales</taxon>
        <taxon>Naviculaceae</taxon>
        <taxon>Seminavis</taxon>
    </lineage>
</organism>
<keyword evidence="2" id="KW-0560">Oxidoreductase</keyword>
<reference evidence="4" key="1">
    <citation type="submission" date="2020-06" db="EMBL/GenBank/DDBJ databases">
        <authorList>
            <consortium name="Plant Systems Biology data submission"/>
        </authorList>
    </citation>
    <scope>NUCLEOTIDE SEQUENCE</scope>
    <source>
        <strain evidence="4">D6</strain>
    </source>
</reference>
<dbReference type="AlphaFoldDB" id="A0A9N8HCT1"/>
<gene>
    <name evidence="4" type="ORF">SEMRO_330_G118960.1</name>
</gene>
<evidence type="ECO:0000313" key="5">
    <source>
        <dbReference type="Proteomes" id="UP001153069"/>
    </source>
</evidence>
<proteinExistence type="inferred from homology"/>
<dbReference type="Proteomes" id="UP001153069">
    <property type="component" value="Unassembled WGS sequence"/>
</dbReference>
<evidence type="ECO:0000313" key="4">
    <source>
        <dbReference type="EMBL" id="CAB9508032.1"/>
    </source>
</evidence>
<name>A0A9N8HCT1_9STRA</name>
<dbReference type="Gene3D" id="3.40.50.720">
    <property type="entry name" value="NAD(P)-binding Rossmann-like Domain"/>
    <property type="match status" value="1"/>
</dbReference>
<keyword evidence="5" id="KW-1185">Reference proteome</keyword>
<dbReference type="GO" id="GO:0016491">
    <property type="term" value="F:oxidoreductase activity"/>
    <property type="evidence" value="ECO:0007669"/>
    <property type="project" value="UniProtKB-KW"/>
</dbReference>
<evidence type="ECO:0000256" key="3">
    <source>
        <dbReference type="SAM" id="MobiDB-lite"/>
    </source>
</evidence>
<dbReference type="PANTHER" id="PTHR24320:SF148">
    <property type="entry name" value="NAD(P)-BINDING ROSSMANN-FOLD SUPERFAMILY PROTEIN"/>
    <property type="match status" value="1"/>
</dbReference>
<dbReference type="PANTHER" id="PTHR24320">
    <property type="entry name" value="RETINOL DEHYDROGENASE"/>
    <property type="match status" value="1"/>
</dbReference>
<dbReference type="SUPFAM" id="SSF51735">
    <property type="entry name" value="NAD(P)-binding Rossmann-fold domains"/>
    <property type="match status" value="1"/>
</dbReference>
<dbReference type="OrthoDB" id="191139at2759"/>
<comment type="similarity">
    <text evidence="1">Belongs to the short-chain dehydrogenases/reductases (SDR) family.</text>
</comment>
<accession>A0A9N8HCT1</accession>
<feature type="compositionally biased region" description="Low complexity" evidence="3">
    <location>
        <begin position="427"/>
        <end position="443"/>
    </location>
</feature>